<gene>
    <name evidence="1" type="ORF">Pint_19007</name>
</gene>
<protein>
    <submittedName>
        <fullName evidence="1">Uncharacterized protein</fullName>
    </submittedName>
</protein>
<reference evidence="2" key="1">
    <citation type="journal article" date="2023" name="G3 (Bethesda)">
        <title>Genome assembly and association tests identify interacting loci associated with vigor, precocity, and sex in interspecific pistachio rootstocks.</title>
        <authorList>
            <person name="Palmer W."/>
            <person name="Jacygrad E."/>
            <person name="Sagayaradj S."/>
            <person name="Cavanaugh K."/>
            <person name="Han R."/>
            <person name="Bertier L."/>
            <person name="Beede B."/>
            <person name="Kafkas S."/>
            <person name="Golino D."/>
            <person name="Preece J."/>
            <person name="Michelmore R."/>
        </authorList>
    </citation>
    <scope>NUCLEOTIDE SEQUENCE [LARGE SCALE GENOMIC DNA]</scope>
</reference>
<proteinExistence type="predicted"/>
<organism evidence="1 2">
    <name type="scientific">Pistacia integerrima</name>
    <dbReference type="NCBI Taxonomy" id="434235"/>
    <lineage>
        <taxon>Eukaryota</taxon>
        <taxon>Viridiplantae</taxon>
        <taxon>Streptophyta</taxon>
        <taxon>Embryophyta</taxon>
        <taxon>Tracheophyta</taxon>
        <taxon>Spermatophyta</taxon>
        <taxon>Magnoliopsida</taxon>
        <taxon>eudicotyledons</taxon>
        <taxon>Gunneridae</taxon>
        <taxon>Pentapetalae</taxon>
        <taxon>rosids</taxon>
        <taxon>malvids</taxon>
        <taxon>Sapindales</taxon>
        <taxon>Anacardiaceae</taxon>
        <taxon>Pistacia</taxon>
    </lineage>
</organism>
<keyword evidence="2" id="KW-1185">Reference proteome</keyword>
<accession>A0ACC0Z0R7</accession>
<evidence type="ECO:0000313" key="1">
    <source>
        <dbReference type="EMBL" id="KAJ0043751.1"/>
    </source>
</evidence>
<name>A0ACC0Z0R7_9ROSI</name>
<dbReference type="Proteomes" id="UP001163603">
    <property type="component" value="Chromosome 4"/>
</dbReference>
<evidence type="ECO:0000313" key="2">
    <source>
        <dbReference type="Proteomes" id="UP001163603"/>
    </source>
</evidence>
<dbReference type="EMBL" id="CM047739">
    <property type="protein sequence ID" value="KAJ0043751.1"/>
    <property type="molecule type" value="Genomic_DNA"/>
</dbReference>
<sequence length="122" mass="13258">MAKYLMGCLCSVILVMILSKANQSRASSLPKSNSTSTTFQDCNGSVQDCLIADEENVEFLFDSEIVTPSIDIGASSQAFRPVVDCGRGKSYTPCVPDPQNSKILERCYDKLYVTRNRGCASG</sequence>
<comment type="caution">
    <text evidence="1">The sequence shown here is derived from an EMBL/GenBank/DDBJ whole genome shotgun (WGS) entry which is preliminary data.</text>
</comment>